<dbReference type="PANTHER" id="PTHR43687">
    <property type="entry name" value="ADENYLYLSULFATE REDUCTASE, BETA SUBUNIT"/>
    <property type="match status" value="1"/>
</dbReference>
<proteinExistence type="predicted"/>
<dbReference type="PANTHER" id="PTHR43687:SF4">
    <property type="entry name" value="BLR5484 PROTEIN"/>
    <property type="match status" value="1"/>
</dbReference>
<dbReference type="GO" id="GO:0051539">
    <property type="term" value="F:4 iron, 4 sulfur cluster binding"/>
    <property type="evidence" value="ECO:0007669"/>
    <property type="project" value="UniProtKB-KW"/>
</dbReference>
<accession>A0A0F9PAL3</accession>
<keyword evidence="3" id="KW-0408">Iron</keyword>
<dbReference type="PROSITE" id="PS00198">
    <property type="entry name" value="4FE4S_FER_1"/>
    <property type="match status" value="2"/>
</dbReference>
<evidence type="ECO:0000256" key="3">
    <source>
        <dbReference type="ARBA" id="ARBA00023004"/>
    </source>
</evidence>
<keyword evidence="4" id="KW-0411">Iron-sulfur</keyword>
<name>A0A0F9PAL3_9ZZZZ</name>
<feature type="domain" description="4Fe-4S ferredoxin-type" evidence="5">
    <location>
        <begin position="18"/>
        <end position="47"/>
    </location>
</feature>
<dbReference type="PROSITE" id="PS51379">
    <property type="entry name" value="4FE4S_FER_2"/>
    <property type="match status" value="2"/>
</dbReference>
<organism evidence="6">
    <name type="scientific">marine sediment metagenome</name>
    <dbReference type="NCBI Taxonomy" id="412755"/>
    <lineage>
        <taxon>unclassified sequences</taxon>
        <taxon>metagenomes</taxon>
        <taxon>ecological metagenomes</taxon>
    </lineage>
</organism>
<dbReference type="SUPFAM" id="SSF54862">
    <property type="entry name" value="4Fe-4S ferredoxins"/>
    <property type="match status" value="1"/>
</dbReference>
<dbReference type="InterPro" id="IPR017900">
    <property type="entry name" value="4Fe4S_Fe_S_CS"/>
</dbReference>
<evidence type="ECO:0000256" key="2">
    <source>
        <dbReference type="ARBA" id="ARBA00022723"/>
    </source>
</evidence>
<evidence type="ECO:0000256" key="1">
    <source>
        <dbReference type="ARBA" id="ARBA00022485"/>
    </source>
</evidence>
<keyword evidence="1" id="KW-0004">4Fe-4S</keyword>
<dbReference type="GO" id="GO:0046872">
    <property type="term" value="F:metal ion binding"/>
    <property type="evidence" value="ECO:0007669"/>
    <property type="project" value="UniProtKB-KW"/>
</dbReference>
<dbReference type="AlphaFoldDB" id="A0A0F9PAL3"/>
<dbReference type="InterPro" id="IPR017896">
    <property type="entry name" value="4Fe4S_Fe-S-bd"/>
</dbReference>
<keyword evidence="2" id="KW-0479">Metal-binding</keyword>
<dbReference type="Gene3D" id="3.30.70.20">
    <property type="match status" value="1"/>
</dbReference>
<evidence type="ECO:0000256" key="4">
    <source>
        <dbReference type="ARBA" id="ARBA00023014"/>
    </source>
</evidence>
<evidence type="ECO:0000259" key="5">
    <source>
        <dbReference type="PROSITE" id="PS51379"/>
    </source>
</evidence>
<dbReference type="Pfam" id="PF13187">
    <property type="entry name" value="Fer4_9"/>
    <property type="match status" value="1"/>
</dbReference>
<dbReference type="InterPro" id="IPR050572">
    <property type="entry name" value="Fe-S_Ferredoxin"/>
</dbReference>
<evidence type="ECO:0000313" key="6">
    <source>
        <dbReference type="EMBL" id="KKN27174.1"/>
    </source>
</evidence>
<protein>
    <recommendedName>
        <fullName evidence="5">4Fe-4S ferredoxin-type domain-containing protein</fullName>
    </recommendedName>
</protein>
<gene>
    <name evidence="6" type="ORF">LCGC14_0867320</name>
</gene>
<feature type="domain" description="4Fe-4S ferredoxin-type" evidence="5">
    <location>
        <begin position="48"/>
        <end position="78"/>
    </location>
</feature>
<sequence length="110" mass="11912">MIKITLKTTSIQIPLVLPKISIDQDLCTGCGICGEICPFGIPQAKSDGKFEIFEPERCTECSACKRNCPTMAILLKEQKGCGCLYNARAQVKNTKNAQNSCDTQNSCGCS</sequence>
<comment type="caution">
    <text evidence="6">The sequence shown here is derived from an EMBL/GenBank/DDBJ whole genome shotgun (WGS) entry which is preliminary data.</text>
</comment>
<reference evidence="6" key="1">
    <citation type="journal article" date="2015" name="Nature">
        <title>Complex archaea that bridge the gap between prokaryotes and eukaryotes.</title>
        <authorList>
            <person name="Spang A."/>
            <person name="Saw J.H."/>
            <person name="Jorgensen S.L."/>
            <person name="Zaremba-Niedzwiedzka K."/>
            <person name="Martijn J."/>
            <person name="Lind A.E."/>
            <person name="van Eijk R."/>
            <person name="Schleper C."/>
            <person name="Guy L."/>
            <person name="Ettema T.J."/>
        </authorList>
    </citation>
    <scope>NUCLEOTIDE SEQUENCE</scope>
</reference>
<dbReference type="EMBL" id="LAZR01002661">
    <property type="protein sequence ID" value="KKN27174.1"/>
    <property type="molecule type" value="Genomic_DNA"/>
</dbReference>